<feature type="transmembrane region" description="Helical" evidence="1">
    <location>
        <begin position="24"/>
        <end position="44"/>
    </location>
</feature>
<dbReference type="Proteomes" id="UP000249165">
    <property type="component" value="Unassembled WGS sequence"/>
</dbReference>
<comment type="caution">
    <text evidence="2">The sequence shown here is derived from an EMBL/GenBank/DDBJ whole genome shotgun (WGS) entry which is preliminary data.</text>
</comment>
<dbReference type="AlphaFoldDB" id="A0A327XTB6"/>
<keyword evidence="1" id="KW-1133">Transmembrane helix</keyword>
<reference evidence="2 3" key="1">
    <citation type="submission" date="2018-06" db="EMBL/GenBank/DDBJ databases">
        <title>Genomic Encyclopedia of Archaeal and Bacterial Type Strains, Phase II (KMG-II): from individual species to whole genera.</title>
        <authorList>
            <person name="Goeker M."/>
        </authorList>
    </citation>
    <scope>NUCLEOTIDE SEQUENCE [LARGE SCALE GENOMIC DNA]</scope>
    <source>
        <strain evidence="2 3">DSM 22011</strain>
    </source>
</reference>
<proteinExistence type="predicted"/>
<protein>
    <submittedName>
        <fullName evidence="2">NitT/TauT family transport system permease protein</fullName>
    </submittedName>
</protein>
<evidence type="ECO:0000313" key="2">
    <source>
        <dbReference type="EMBL" id="RAK11307.1"/>
    </source>
</evidence>
<sequence length="60" mass="6461">MSPFTVENHPRGALFLTGQTNSNYPLVLAVLIALAVLGSVRYYAVVALEKTFAGWADIGH</sequence>
<keyword evidence="1" id="KW-0472">Membrane</keyword>
<organism evidence="2 3">
    <name type="scientific">Salipiger aestuarii</name>
    <dbReference type="NCBI Taxonomy" id="568098"/>
    <lineage>
        <taxon>Bacteria</taxon>
        <taxon>Pseudomonadati</taxon>
        <taxon>Pseudomonadota</taxon>
        <taxon>Alphaproteobacteria</taxon>
        <taxon>Rhodobacterales</taxon>
        <taxon>Roseobacteraceae</taxon>
        <taxon>Salipiger</taxon>
    </lineage>
</organism>
<keyword evidence="1" id="KW-0812">Transmembrane</keyword>
<dbReference type="EMBL" id="QLMG01000049">
    <property type="protein sequence ID" value="RAK11307.1"/>
    <property type="molecule type" value="Genomic_DNA"/>
</dbReference>
<accession>A0A327XTB6</accession>
<evidence type="ECO:0000313" key="3">
    <source>
        <dbReference type="Proteomes" id="UP000249165"/>
    </source>
</evidence>
<keyword evidence="3" id="KW-1185">Reference proteome</keyword>
<evidence type="ECO:0000256" key="1">
    <source>
        <dbReference type="SAM" id="Phobius"/>
    </source>
</evidence>
<gene>
    <name evidence="2" type="ORF">ATI53_10497</name>
</gene>
<name>A0A327XTB6_9RHOB</name>